<dbReference type="Pfam" id="PF01035">
    <property type="entry name" value="DNA_binding_1"/>
    <property type="match status" value="1"/>
</dbReference>
<dbReference type="InterPro" id="IPR036388">
    <property type="entry name" value="WH-like_DNA-bd_sf"/>
</dbReference>
<evidence type="ECO:0000256" key="7">
    <source>
        <dbReference type="ARBA" id="ARBA00022763"/>
    </source>
</evidence>
<keyword evidence="8" id="KW-0234">DNA repair</keyword>
<evidence type="ECO:0000256" key="3">
    <source>
        <dbReference type="ARBA" id="ARBA00011918"/>
    </source>
</evidence>
<evidence type="ECO:0000313" key="14">
    <source>
        <dbReference type="WBParaSite" id="Csp11.Scaffold589.g5042.t1"/>
    </source>
</evidence>
<evidence type="ECO:0000256" key="5">
    <source>
        <dbReference type="ARBA" id="ARBA00022603"/>
    </source>
</evidence>
<keyword evidence="5" id="KW-0489">Methyltransferase</keyword>
<dbReference type="PANTHER" id="PTHR10815">
    <property type="entry name" value="METHYLATED-DNA--PROTEIN-CYSTEINE METHYLTRANSFERASE"/>
    <property type="match status" value="1"/>
</dbReference>
<comment type="catalytic activity">
    <reaction evidence="1">
        <text>a 4-O-methyl-thymidine in DNA + L-cysteinyl-[protein] = a thymidine in DNA + S-methyl-L-cysteinyl-[protein]</text>
        <dbReference type="Rhea" id="RHEA:53428"/>
        <dbReference type="Rhea" id="RHEA-COMP:10131"/>
        <dbReference type="Rhea" id="RHEA-COMP:10132"/>
        <dbReference type="Rhea" id="RHEA-COMP:13555"/>
        <dbReference type="Rhea" id="RHEA-COMP:13556"/>
        <dbReference type="ChEBI" id="CHEBI:29950"/>
        <dbReference type="ChEBI" id="CHEBI:82612"/>
        <dbReference type="ChEBI" id="CHEBI:137386"/>
        <dbReference type="ChEBI" id="CHEBI:137387"/>
        <dbReference type="EC" id="2.1.1.63"/>
    </reaction>
</comment>
<evidence type="ECO:0000313" key="13">
    <source>
        <dbReference type="Proteomes" id="UP000095282"/>
    </source>
</evidence>
<name>A0A1I7TE46_9PELO</name>
<comment type="catalytic activity">
    <reaction evidence="11">
        <text>a 6-O-methyl-2'-deoxyguanosine in DNA + L-cysteinyl-[protein] = S-methyl-L-cysteinyl-[protein] + a 2'-deoxyguanosine in DNA</text>
        <dbReference type="Rhea" id="RHEA:24000"/>
        <dbReference type="Rhea" id="RHEA-COMP:10131"/>
        <dbReference type="Rhea" id="RHEA-COMP:10132"/>
        <dbReference type="Rhea" id="RHEA-COMP:11367"/>
        <dbReference type="Rhea" id="RHEA-COMP:11368"/>
        <dbReference type="ChEBI" id="CHEBI:29950"/>
        <dbReference type="ChEBI" id="CHEBI:82612"/>
        <dbReference type="ChEBI" id="CHEBI:85445"/>
        <dbReference type="ChEBI" id="CHEBI:85448"/>
        <dbReference type="EC" id="2.1.1.63"/>
    </reaction>
</comment>
<dbReference type="SUPFAM" id="SSF46767">
    <property type="entry name" value="Methylated DNA-protein cysteine methyltransferase, C-terminal domain"/>
    <property type="match status" value="1"/>
</dbReference>
<evidence type="ECO:0000256" key="10">
    <source>
        <dbReference type="ARBA" id="ARBA00031621"/>
    </source>
</evidence>
<dbReference type="CDD" id="cd06445">
    <property type="entry name" value="ATase"/>
    <property type="match status" value="1"/>
</dbReference>
<dbReference type="GO" id="GO:0003908">
    <property type="term" value="F:methylated-DNA-[protein]-cysteine S-methyltransferase activity"/>
    <property type="evidence" value="ECO:0007669"/>
    <property type="project" value="UniProtKB-EC"/>
</dbReference>
<accession>A0A1I7TE46</accession>
<evidence type="ECO:0000256" key="9">
    <source>
        <dbReference type="ARBA" id="ARBA00030795"/>
    </source>
</evidence>
<evidence type="ECO:0000256" key="6">
    <source>
        <dbReference type="ARBA" id="ARBA00022679"/>
    </source>
</evidence>
<keyword evidence="7" id="KW-0227">DNA damage</keyword>
<keyword evidence="6" id="KW-0808">Transferase</keyword>
<dbReference type="InterPro" id="IPR014048">
    <property type="entry name" value="MethylDNA_cys_MeTrfase_DNA-bd"/>
</dbReference>
<dbReference type="PROSITE" id="PS00374">
    <property type="entry name" value="MGMT"/>
    <property type="match status" value="1"/>
</dbReference>
<dbReference type="STRING" id="1561998.A0A1I7TE46"/>
<dbReference type="GO" id="GO:0032259">
    <property type="term" value="P:methylation"/>
    <property type="evidence" value="ECO:0007669"/>
    <property type="project" value="UniProtKB-KW"/>
</dbReference>
<evidence type="ECO:0000256" key="2">
    <source>
        <dbReference type="ARBA" id="ARBA00008711"/>
    </source>
</evidence>
<dbReference type="NCBIfam" id="TIGR00589">
    <property type="entry name" value="ogt"/>
    <property type="match status" value="1"/>
</dbReference>
<organism evidence="13 14">
    <name type="scientific">Caenorhabditis tropicalis</name>
    <dbReference type="NCBI Taxonomy" id="1561998"/>
    <lineage>
        <taxon>Eukaryota</taxon>
        <taxon>Metazoa</taxon>
        <taxon>Ecdysozoa</taxon>
        <taxon>Nematoda</taxon>
        <taxon>Chromadorea</taxon>
        <taxon>Rhabditida</taxon>
        <taxon>Rhabditina</taxon>
        <taxon>Rhabditomorpha</taxon>
        <taxon>Rhabditoidea</taxon>
        <taxon>Rhabditidae</taxon>
        <taxon>Peloderinae</taxon>
        <taxon>Caenorhabditis</taxon>
    </lineage>
</organism>
<dbReference type="EC" id="2.1.1.63" evidence="3"/>
<dbReference type="InterPro" id="IPR036217">
    <property type="entry name" value="MethylDNA_cys_MeTrfase_DNAb"/>
</dbReference>
<sequence>MIIRECVYEVVQTNQGEVLIAECVTSQKVIAIYFLDEDLDVQIEELHDNYPTVHFINGSPTQKAEVVRAINTLDSTVKINVMPKGNSAFGIQVYNAIQKIPKGETRSYTEIAREIGNPSATRAVAGACARNNLAYIIPCHRVIGSTGNLSGYRWGIAKKRQLLQAEGAELRFSAM</sequence>
<dbReference type="PANTHER" id="PTHR10815:SF13">
    <property type="entry name" value="METHYLATED-DNA--PROTEIN-CYSTEINE METHYLTRANSFERASE"/>
    <property type="match status" value="1"/>
</dbReference>
<dbReference type="GO" id="GO:0006281">
    <property type="term" value="P:DNA repair"/>
    <property type="evidence" value="ECO:0007669"/>
    <property type="project" value="UniProtKB-KW"/>
</dbReference>
<dbReference type="Gene3D" id="1.10.10.10">
    <property type="entry name" value="Winged helix-like DNA-binding domain superfamily/Winged helix DNA-binding domain"/>
    <property type="match status" value="1"/>
</dbReference>
<dbReference type="AlphaFoldDB" id="A0A1I7TE46"/>
<dbReference type="InterPro" id="IPR001497">
    <property type="entry name" value="MethylDNA_cys_MeTrfase_AS"/>
</dbReference>
<evidence type="ECO:0000259" key="12">
    <source>
        <dbReference type="Pfam" id="PF01035"/>
    </source>
</evidence>
<evidence type="ECO:0000256" key="11">
    <source>
        <dbReference type="ARBA" id="ARBA00049348"/>
    </source>
</evidence>
<comment type="similarity">
    <text evidence="2">Belongs to the MGMT family.</text>
</comment>
<protein>
    <recommendedName>
        <fullName evidence="4">Methylated-DNA--protein-cysteine methyltransferase</fullName>
        <ecNumber evidence="3">2.1.1.63</ecNumber>
    </recommendedName>
    <alternativeName>
        <fullName evidence="9">6-O-methylguanine-DNA methyltransferase</fullName>
    </alternativeName>
    <alternativeName>
        <fullName evidence="10">O-6-methylguanine-DNA-alkyltransferase</fullName>
    </alternativeName>
</protein>
<feature type="domain" description="Methylated-DNA-[protein]-cysteine S-methyltransferase DNA binding" evidence="12">
    <location>
        <begin position="89"/>
        <end position="168"/>
    </location>
</feature>
<evidence type="ECO:0000256" key="8">
    <source>
        <dbReference type="ARBA" id="ARBA00023204"/>
    </source>
</evidence>
<dbReference type="eggNOG" id="KOG4062">
    <property type="taxonomic scope" value="Eukaryota"/>
</dbReference>
<proteinExistence type="inferred from homology"/>
<dbReference type="WBParaSite" id="Csp11.Scaffold589.g5042.t1">
    <property type="protein sequence ID" value="Csp11.Scaffold589.g5042.t1"/>
    <property type="gene ID" value="Csp11.Scaffold589.g5042"/>
</dbReference>
<keyword evidence="13" id="KW-1185">Reference proteome</keyword>
<evidence type="ECO:0000256" key="1">
    <source>
        <dbReference type="ARBA" id="ARBA00001286"/>
    </source>
</evidence>
<reference evidence="14" key="1">
    <citation type="submission" date="2016-11" db="UniProtKB">
        <authorList>
            <consortium name="WormBaseParasite"/>
        </authorList>
    </citation>
    <scope>IDENTIFICATION</scope>
</reference>
<dbReference type="Proteomes" id="UP000095282">
    <property type="component" value="Unplaced"/>
</dbReference>
<dbReference type="FunFam" id="1.10.10.10:FF:000410">
    <property type="entry name" value="ADA regulatory protein, putative"/>
    <property type="match status" value="1"/>
</dbReference>
<evidence type="ECO:0000256" key="4">
    <source>
        <dbReference type="ARBA" id="ARBA00015377"/>
    </source>
</evidence>